<evidence type="ECO:0000313" key="3">
    <source>
        <dbReference type="Proteomes" id="UP000198680"/>
    </source>
</evidence>
<dbReference type="Proteomes" id="UP000198680">
    <property type="component" value="Unassembled WGS sequence"/>
</dbReference>
<dbReference type="EMBL" id="FNHE01000006">
    <property type="protein sequence ID" value="SDM52003.1"/>
    <property type="molecule type" value="Genomic_DNA"/>
</dbReference>
<dbReference type="InterPro" id="IPR029063">
    <property type="entry name" value="SAM-dependent_MTases_sf"/>
</dbReference>
<accession>A0A1G9TWH2</accession>
<dbReference type="OrthoDB" id="9793351at2"/>
<dbReference type="AlphaFoldDB" id="A0A1G9TWH2"/>
<proteinExistence type="predicted"/>
<name>A0A1G9TWH2_9ACTN</name>
<evidence type="ECO:0000313" key="2">
    <source>
        <dbReference type="EMBL" id="SDM52003.1"/>
    </source>
</evidence>
<dbReference type="GO" id="GO:0006596">
    <property type="term" value="P:polyamine biosynthetic process"/>
    <property type="evidence" value="ECO:0007669"/>
    <property type="project" value="UniProtKB-KW"/>
</dbReference>
<sequence length="231" mass="24513">MIGEPGIETLVRAEGPQGEVALRRRTTDAGGTHLELVVDGVFAMDDVDTTTERALATEALRRLPGRDLRVLVGGLGLGWTAATALAEPRVGAVEVAELHAPLVRWAEEGRLPALLPGDPRLRVRTGDVADVLAERDGRWDAVLLDVDNGPGFLVHRSNDALYRPAGLAGAVAALRPRGVLAIWSSSPAPRLREALARLPTTADAEELLLPVTRDGHAFTYAVVLARRSAAG</sequence>
<protein>
    <recommendedName>
        <fullName evidence="4">Spermidine synthase</fullName>
    </recommendedName>
</protein>
<dbReference type="Gene3D" id="3.40.50.150">
    <property type="entry name" value="Vaccinia Virus protein VP39"/>
    <property type="match status" value="1"/>
</dbReference>
<dbReference type="PANTHER" id="PTHR43317:SF3">
    <property type="entry name" value="BLR2883 PROTEIN"/>
    <property type="match status" value="1"/>
</dbReference>
<dbReference type="PANTHER" id="PTHR43317">
    <property type="entry name" value="THERMOSPERMINE SYNTHASE ACAULIS5"/>
    <property type="match status" value="1"/>
</dbReference>
<keyword evidence="1" id="KW-0620">Polyamine biosynthesis</keyword>
<dbReference type="RefSeq" id="WP_091218907.1">
    <property type="nucleotide sequence ID" value="NZ_FNHE01000006.1"/>
</dbReference>
<organism evidence="2 3">
    <name type="scientific">Geodermatophilus siccatus</name>
    <dbReference type="NCBI Taxonomy" id="1137991"/>
    <lineage>
        <taxon>Bacteria</taxon>
        <taxon>Bacillati</taxon>
        <taxon>Actinomycetota</taxon>
        <taxon>Actinomycetes</taxon>
        <taxon>Geodermatophilales</taxon>
        <taxon>Geodermatophilaceae</taxon>
        <taxon>Geodermatophilus</taxon>
    </lineage>
</organism>
<dbReference type="STRING" id="1137991.SAMN05660642_02677"/>
<evidence type="ECO:0000256" key="1">
    <source>
        <dbReference type="ARBA" id="ARBA00023115"/>
    </source>
</evidence>
<reference evidence="3" key="1">
    <citation type="submission" date="2016-10" db="EMBL/GenBank/DDBJ databases">
        <authorList>
            <person name="Varghese N."/>
            <person name="Submissions S."/>
        </authorList>
    </citation>
    <scope>NUCLEOTIDE SEQUENCE [LARGE SCALE GENOMIC DNA]</scope>
    <source>
        <strain evidence="3">DSM 45419</strain>
    </source>
</reference>
<gene>
    <name evidence="2" type="ORF">SAMN05660642_02677</name>
</gene>
<keyword evidence="3" id="KW-1185">Reference proteome</keyword>
<evidence type="ECO:0008006" key="4">
    <source>
        <dbReference type="Google" id="ProtNLM"/>
    </source>
</evidence>
<dbReference type="SUPFAM" id="SSF53335">
    <property type="entry name" value="S-adenosyl-L-methionine-dependent methyltransferases"/>
    <property type="match status" value="1"/>
</dbReference>